<dbReference type="PATRIC" id="fig|1244869.3.peg.841"/>
<dbReference type="STRING" id="1244869.H261_04208"/>
<feature type="domain" description="FIST C-domain" evidence="2">
    <location>
        <begin position="217"/>
        <end position="355"/>
    </location>
</feature>
<dbReference type="Proteomes" id="UP000011744">
    <property type="component" value="Unassembled WGS sequence"/>
</dbReference>
<organism evidence="3 4">
    <name type="scientific">Paramagnetospirillum caucaseum</name>
    <dbReference type="NCBI Taxonomy" id="1244869"/>
    <lineage>
        <taxon>Bacteria</taxon>
        <taxon>Pseudomonadati</taxon>
        <taxon>Pseudomonadota</taxon>
        <taxon>Alphaproteobacteria</taxon>
        <taxon>Rhodospirillales</taxon>
        <taxon>Magnetospirillaceae</taxon>
        <taxon>Paramagnetospirillum</taxon>
    </lineage>
</organism>
<dbReference type="EMBL" id="AONQ01000007">
    <property type="protein sequence ID" value="EME71241.1"/>
    <property type="molecule type" value="Genomic_DNA"/>
</dbReference>
<evidence type="ECO:0008006" key="5">
    <source>
        <dbReference type="Google" id="ProtNLM"/>
    </source>
</evidence>
<dbReference type="OrthoDB" id="9770435at2"/>
<dbReference type="InterPro" id="IPR019494">
    <property type="entry name" value="FIST_C"/>
</dbReference>
<proteinExistence type="predicted"/>
<evidence type="ECO:0000313" key="3">
    <source>
        <dbReference type="EMBL" id="EME71241.1"/>
    </source>
</evidence>
<gene>
    <name evidence="3" type="ORF">H261_04208</name>
</gene>
<keyword evidence="4" id="KW-1185">Reference proteome</keyword>
<accession>M2YE39</accession>
<dbReference type="Pfam" id="PF08495">
    <property type="entry name" value="FIST"/>
    <property type="match status" value="1"/>
</dbReference>
<dbReference type="RefSeq" id="WP_008614677.1">
    <property type="nucleotide sequence ID" value="NZ_AONQ01000007.1"/>
</dbReference>
<dbReference type="eggNOG" id="COG3287">
    <property type="taxonomic scope" value="Bacteria"/>
</dbReference>
<evidence type="ECO:0000259" key="1">
    <source>
        <dbReference type="SMART" id="SM00897"/>
    </source>
</evidence>
<comment type="caution">
    <text evidence="3">The sequence shown here is derived from an EMBL/GenBank/DDBJ whole genome shotgun (WGS) entry which is preliminary data.</text>
</comment>
<name>M2YE39_9PROT</name>
<dbReference type="InterPro" id="IPR013702">
    <property type="entry name" value="FIST_domain_N"/>
</dbReference>
<dbReference type="Pfam" id="PF10442">
    <property type="entry name" value="FIST_C"/>
    <property type="match status" value="1"/>
</dbReference>
<dbReference type="SMART" id="SM01204">
    <property type="entry name" value="FIST_C"/>
    <property type="match status" value="1"/>
</dbReference>
<protein>
    <recommendedName>
        <fullName evidence="5">Histidine kinase</fullName>
    </recommendedName>
</protein>
<reference evidence="3 4" key="1">
    <citation type="journal article" date="2014" name="Genome Announc.">
        <title>Draft Genome Sequence of Magnetospirillum sp. Strain SO-1, a Freshwater Magnetotactic Bacterium Isolated from the Ol'khovka River, Russia.</title>
        <authorList>
            <person name="Grouzdev D.S."/>
            <person name="Dziuba M.V."/>
            <person name="Sukhacheva M.S."/>
            <person name="Mardanov A.V."/>
            <person name="Beletskiy A.V."/>
            <person name="Kuznetsov B.B."/>
            <person name="Skryabin K.G."/>
        </authorList>
    </citation>
    <scope>NUCLEOTIDE SEQUENCE [LARGE SCALE GENOMIC DNA]</scope>
    <source>
        <strain evidence="3 4">SO-1</strain>
    </source>
</reference>
<evidence type="ECO:0000259" key="2">
    <source>
        <dbReference type="SMART" id="SM01204"/>
    </source>
</evidence>
<dbReference type="AlphaFoldDB" id="M2YE39"/>
<feature type="domain" description="FIST" evidence="1">
    <location>
        <begin position="23"/>
        <end position="216"/>
    </location>
</feature>
<dbReference type="PANTHER" id="PTHR40252:SF2">
    <property type="entry name" value="BLR0328 PROTEIN"/>
    <property type="match status" value="1"/>
</dbReference>
<dbReference type="SMART" id="SM00897">
    <property type="entry name" value="FIST"/>
    <property type="match status" value="1"/>
</dbReference>
<evidence type="ECO:0000313" key="4">
    <source>
        <dbReference type="Proteomes" id="UP000011744"/>
    </source>
</evidence>
<dbReference type="PANTHER" id="PTHR40252">
    <property type="entry name" value="BLR0328 PROTEIN"/>
    <property type="match status" value="1"/>
</dbReference>
<sequence length="376" mass="39258">MWIEQRIWTARDGWSVSGSRDGAASLVLYFAAPGSRPAETILTDLRQAYGDAPILGCTTGGEILGPEVIDDSVVVSALGFARASVRVTAHDLSDMSQSRDIGAALAQALAGPELRAVFILSDGTRVNGDSLVAGCLGAVASDVVVTGGLAGDGPRFQSTAVGCDDAMRPGRVAAVGFYGESLSIGHGSFGGWDEFGPPRTITRSAGNVLYELDGEPALDLYKRYLGDEAQGLPGSALLFPLSIRPMKGDAGGEVVRTIVGIDEESKSMIFAGDMPTGHLARLMRGNFDNLVDGAGRAAEAAAVVAAPCLALLVSCIGRKLLMGQRIAEEVEIVADVLGRTASLMGFYSYGEISPHGFTSKCELHNQTMTITTISER</sequence>